<dbReference type="EMBL" id="HBUF01151425">
    <property type="protein sequence ID" value="CAG6648389.1"/>
    <property type="molecule type" value="Transcribed_RNA"/>
</dbReference>
<feature type="chain" id="PRO_5034063391" description="Secreted protein" evidence="1">
    <location>
        <begin position="19"/>
        <end position="117"/>
    </location>
</feature>
<name>A0A8D8RGA2_9HEMI</name>
<accession>A0A8D8RGA2</accession>
<reference evidence="2" key="1">
    <citation type="submission" date="2021-05" db="EMBL/GenBank/DDBJ databases">
        <authorList>
            <person name="Alioto T."/>
            <person name="Alioto T."/>
            <person name="Gomez Garrido J."/>
        </authorList>
    </citation>
    <scope>NUCLEOTIDE SEQUENCE</scope>
</reference>
<feature type="signal peptide" evidence="1">
    <location>
        <begin position="1"/>
        <end position="18"/>
    </location>
</feature>
<keyword evidence="1" id="KW-0732">Signal</keyword>
<dbReference type="AlphaFoldDB" id="A0A8D8RGA2"/>
<evidence type="ECO:0008006" key="3">
    <source>
        <dbReference type="Google" id="ProtNLM"/>
    </source>
</evidence>
<protein>
    <recommendedName>
        <fullName evidence="3">Secreted protein</fullName>
    </recommendedName>
</protein>
<sequence length="117" mass="14049">MGVFFDFFLFNFFAFTRANGVGVYRQPCSISSRACKLIFWKLTPIFINEILGLKTRVQYWPINFIKERITSRFFNTEVRYLFKKRSIFGNKKVIETILCLRQFLSVAYFRNRVKSEN</sequence>
<proteinExistence type="predicted"/>
<organism evidence="2">
    <name type="scientific">Cacopsylla melanoneura</name>
    <dbReference type="NCBI Taxonomy" id="428564"/>
    <lineage>
        <taxon>Eukaryota</taxon>
        <taxon>Metazoa</taxon>
        <taxon>Ecdysozoa</taxon>
        <taxon>Arthropoda</taxon>
        <taxon>Hexapoda</taxon>
        <taxon>Insecta</taxon>
        <taxon>Pterygota</taxon>
        <taxon>Neoptera</taxon>
        <taxon>Paraneoptera</taxon>
        <taxon>Hemiptera</taxon>
        <taxon>Sternorrhyncha</taxon>
        <taxon>Psylloidea</taxon>
        <taxon>Psyllidae</taxon>
        <taxon>Psyllinae</taxon>
        <taxon>Cacopsylla</taxon>
    </lineage>
</organism>
<evidence type="ECO:0000256" key="1">
    <source>
        <dbReference type="SAM" id="SignalP"/>
    </source>
</evidence>
<evidence type="ECO:0000313" key="2">
    <source>
        <dbReference type="EMBL" id="CAG6648389.1"/>
    </source>
</evidence>